<sequence>MTSEVIPETSCLGVAIDHRIRRLFQPVASVPSSAPRGGHVSRIGIQGLTLKKQKDEIQVTRQLAGPNTTGGIAIALQQPSDYHPFGDGVNAVVDSSPTLSALGDLFAVVSCGTLDIISDISVIDLLPYTTEGDMEEMDAKMLRNGFQTSTEVFSDKKPDVLLCAGKIWLKKLEMFQDDFDAQKQCKGDAWQLESIGIGKIFDKYAHAKIHDENKSNVRIRRVNGFHPSHAIRYNPHQSCLIQLLLLIVSETCGILRGDWKEEEWMRYLRVKCSELPKESGLYFLSDYADHYGLIIDKIREEISDIAGSNSETYNGLLESALSEQLNNASLVLQVMGSQDGIPSKILKQAARYTISLTTASWKGNGWLRSRDIKQLILNGIEVISLSVQDVQNLTLDPRVTSKAFFDAAEAIELFLWDQPQFKKDTAANYSHTEPDDIADRIETSLKLDD</sequence>
<dbReference type="KEGG" id="trg:TRUGW13939_11805"/>
<name>A0A7H8RDR8_TALRU</name>
<proteinExistence type="predicted"/>
<reference evidence="2" key="1">
    <citation type="submission" date="2020-06" db="EMBL/GenBank/DDBJ databases">
        <title>A chromosome-scale genome assembly of Talaromyces rugulosus W13939.</title>
        <authorList>
            <person name="Wang B."/>
            <person name="Guo L."/>
            <person name="Ye K."/>
            <person name="Wang L."/>
        </authorList>
    </citation>
    <scope>NUCLEOTIDE SEQUENCE [LARGE SCALE GENOMIC DNA]</scope>
    <source>
        <strain evidence="2">W13939</strain>
    </source>
</reference>
<evidence type="ECO:0000313" key="2">
    <source>
        <dbReference type="Proteomes" id="UP000509510"/>
    </source>
</evidence>
<organism evidence="1 2">
    <name type="scientific">Talaromyces rugulosus</name>
    <name type="common">Penicillium rugulosum</name>
    <dbReference type="NCBI Taxonomy" id="121627"/>
    <lineage>
        <taxon>Eukaryota</taxon>
        <taxon>Fungi</taxon>
        <taxon>Dikarya</taxon>
        <taxon>Ascomycota</taxon>
        <taxon>Pezizomycotina</taxon>
        <taxon>Eurotiomycetes</taxon>
        <taxon>Eurotiomycetidae</taxon>
        <taxon>Eurotiales</taxon>
        <taxon>Trichocomaceae</taxon>
        <taxon>Talaromyces</taxon>
        <taxon>Talaromyces sect. Islandici</taxon>
    </lineage>
</organism>
<dbReference type="Proteomes" id="UP000509510">
    <property type="component" value="Chromosome VI"/>
</dbReference>
<gene>
    <name evidence="1" type="ORF">TRUGW13939_11805</name>
</gene>
<dbReference type="RefSeq" id="XP_035350803.1">
    <property type="nucleotide sequence ID" value="XM_035494910.1"/>
</dbReference>
<dbReference type="AlphaFoldDB" id="A0A7H8RDR8"/>
<protein>
    <submittedName>
        <fullName evidence="1">Uncharacterized protein</fullName>
    </submittedName>
</protein>
<dbReference type="GeneID" id="55999282"/>
<accession>A0A7H8RDR8</accession>
<dbReference type="OrthoDB" id="4498459at2759"/>
<keyword evidence="2" id="KW-1185">Reference proteome</keyword>
<evidence type="ECO:0000313" key="1">
    <source>
        <dbReference type="EMBL" id="QKX64630.1"/>
    </source>
</evidence>
<dbReference type="EMBL" id="CP055903">
    <property type="protein sequence ID" value="QKX64630.1"/>
    <property type="molecule type" value="Genomic_DNA"/>
</dbReference>